<evidence type="ECO:0000313" key="1">
    <source>
        <dbReference type="EMBL" id="KAF2632939.1"/>
    </source>
</evidence>
<reference evidence="1" key="1">
    <citation type="journal article" date="2020" name="Stud. Mycol.">
        <title>101 Dothideomycetes genomes: a test case for predicting lifestyles and emergence of pathogens.</title>
        <authorList>
            <person name="Haridas S."/>
            <person name="Albert R."/>
            <person name="Binder M."/>
            <person name="Bloem J."/>
            <person name="Labutti K."/>
            <person name="Salamov A."/>
            <person name="Andreopoulos B."/>
            <person name="Baker S."/>
            <person name="Barry K."/>
            <person name="Bills G."/>
            <person name="Bluhm B."/>
            <person name="Cannon C."/>
            <person name="Castanera R."/>
            <person name="Culley D."/>
            <person name="Daum C."/>
            <person name="Ezra D."/>
            <person name="Gonzalez J."/>
            <person name="Henrissat B."/>
            <person name="Kuo A."/>
            <person name="Liang C."/>
            <person name="Lipzen A."/>
            <person name="Lutzoni F."/>
            <person name="Magnuson J."/>
            <person name="Mondo S."/>
            <person name="Nolan M."/>
            <person name="Ohm R."/>
            <person name="Pangilinan J."/>
            <person name="Park H.-J."/>
            <person name="Ramirez L."/>
            <person name="Alfaro M."/>
            <person name="Sun H."/>
            <person name="Tritt A."/>
            <person name="Yoshinaga Y."/>
            <person name="Zwiers L.-H."/>
            <person name="Turgeon B."/>
            <person name="Goodwin S."/>
            <person name="Spatafora J."/>
            <person name="Crous P."/>
            <person name="Grigoriev I."/>
        </authorList>
    </citation>
    <scope>NUCLEOTIDE SEQUENCE</scope>
    <source>
        <strain evidence="1">CBS 525.71</strain>
    </source>
</reference>
<evidence type="ECO:0000313" key="2">
    <source>
        <dbReference type="Proteomes" id="UP000799754"/>
    </source>
</evidence>
<name>A0ACB6SI22_9PLEO</name>
<keyword evidence="2" id="KW-1185">Reference proteome</keyword>
<protein>
    <submittedName>
        <fullName evidence="1">Glycoside hydrolase family 3 protein</fullName>
    </submittedName>
</protein>
<sequence>MFSRTASAYSAIVAALFLLPTTLAQQPYHDWDAAYKAAEELVSSWTTQELANITVRNGVAPGYLPFTVTDGKSMPHSITSGSAENRTSSNMDDRTLHELYLWPWYDAVKEGMGSVMCVMNRVNGTIGCENEHIQNTVLKGELGFKGLIVPDATAPVNRTRGLINGLDWNSGYDLGNITALLQNGTISEEIIREHALRIVATQLNLNIRQDEYPNIEEVESKIIRKPSSRELIRKAASESIVLLKNKRNTLPFKNVTQIAVFGLNAANLGFGPQPLLNFGDYLGETYASHLGSGGGSGTAPVGFLVSPLDALTQRASSVNGFDFRYILSDNHTVTPPPATGAGFFAVTGVSVQGYAEQSEQCLVFINAFAKEGADRRSLRDPVGDKLVNDLATYCNNTIVVMNNAGVRLVDAWIEHPNVTAVLNAGTLGQESGHSIMDVLFGDVNPSGKLVYTIAKNESDYNGEICPCCECDYTEGLYIDYRHFDQAGIEPRYEFGYGLSYTTFEYGNLTLTASPLNVSTYANGPTVEGGPADLYDELLSFKASITNTGDVAGAEVAQLYLGYPEAANSPVKQLRGFSKVFLQPGETKDIEFTLQRRDVSMWDIVAQKWKIEKGTFTAMLGKSSRHIVGEVVFQL</sequence>
<dbReference type="EMBL" id="MU006702">
    <property type="protein sequence ID" value="KAF2632939.1"/>
    <property type="molecule type" value="Genomic_DNA"/>
</dbReference>
<dbReference type="Proteomes" id="UP000799754">
    <property type="component" value="Unassembled WGS sequence"/>
</dbReference>
<accession>A0ACB6SI22</accession>
<proteinExistence type="predicted"/>
<gene>
    <name evidence="1" type="ORF">BU25DRAFT_329842</name>
</gene>
<keyword evidence="1" id="KW-0378">Hydrolase</keyword>
<comment type="caution">
    <text evidence="1">The sequence shown here is derived from an EMBL/GenBank/DDBJ whole genome shotgun (WGS) entry which is preliminary data.</text>
</comment>
<organism evidence="1 2">
    <name type="scientific">Macroventuria anomochaeta</name>
    <dbReference type="NCBI Taxonomy" id="301207"/>
    <lineage>
        <taxon>Eukaryota</taxon>
        <taxon>Fungi</taxon>
        <taxon>Dikarya</taxon>
        <taxon>Ascomycota</taxon>
        <taxon>Pezizomycotina</taxon>
        <taxon>Dothideomycetes</taxon>
        <taxon>Pleosporomycetidae</taxon>
        <taxon>Pleosporales</taxon>
        <taxon>Pleosporineae</taxon>
        <taxon>Didymellaceae</taxon>
        <taxon>Macroventuria</taxon>
    </lineage>
</organism>